<name>A0A7C9IE34_9DEIO</name>
<feature type="transmembrane region" description="Helical" evidence="1">
    <location>
        <begin position="6"/>
        <end position="27"/>
    </location>
</feature>
<gene>
    <name evidence="2" type="ORF">GO986_18670</name>
</gene>
<dbReference type="RefSeq" id="WP_157460874.1">
    <property type="nucleotide sequence ID" value="NZ_WQLB01000034.1"/>
</dbReference>
<evidence type="ECO:0000313" key="3">
    <source>
        <dbReference type="Proteomes" id="UP000483286"/>
    </source>
</evidence>
<evidence type="ECO:0000256" key="1">
    <source>
        <dbReference type="SAM" id="Phobius"/>
    </source>
</evidence>
<sequence>MPFWQAALLTYSVVALAYGLWLGRLLVSSTGQRGLRLAQHRSRRAKVIYSPWRLWVVAFALGVQWPALLGSALWRALQQHGARRR</sequence>
<keyword evidence="1" id="KW-0472">Membrane</keyword>
<protein>
    <submittedName>
        <fullName evidence="2">Uncharacterized protein</fullName>
    </submittedName>
</protein>
<reference evidence="2 3" key="1">
    <citation type="submission" date="2019-12" db="EMBL/GenBank/DDBJ databases">
        <title>Deinococcus sp. HMF7620 Genome sequencing and assembly.</title>
        <authorList>
            <person name="Kang H."/>
            <person name="Kim H."/>
            <person name="Joh K."/>
        </authorList>
    </citation>
    <scope>NUCLEOTIDE SEQUENCE [LARGE SCALE GENOMIC DNA]</scope>
    <source>
        <strain evidence="2 3">HMF7620</strain>
    </source>
</reference>
<dbReference type="EMBL" id="WQLB01000034">
    <property type="protein sequence ID" value="MVN88766.1"/>
    <property type="molecule type" value="Genomic_DNA"/>
</dbReference>
<proteinExistence type="predicted"/>
<keyword evidence="1" id="KW-0812">Transmembrane</keyword>
<organism evidence="2 3">
    <name type="scientific">Deinococcus arboris</name>
    <dbReference type="NCBI Taxonomy" id="2682977"/>
    <lineage>
        <taxon>Bacteria</taxon>
        <taxon>Thermotogati</taxon>
        <taxon>Deinococcota</taxon>
        <taxon>Deinococci</taxon>
        <taxon>Deinococcales</taxon>
        <taxon>Deinococcaceae</taxon>
        <taxon>Deinococcus</taxon>
    </lineage>
</organism>
<dbReference type="Proteomes" id="UP000483286">
    <property type="component" value="Unassembled WGS sequence"/>
</dbReference>
<feature type="transmembrane region" description="Helical" evidence="1">
    <location>
        <begin position="47"/>
        <end position="67"/>
    </location>
</feature>
<keyword evidence="1" id="KW-1133">Transmembrane helix</keyword>
<dbReference type="AlphaFoldDB" id="A0A7C9IE34"/>
<keyword evidence="3" id="KW-1185">Reference proteome</keyword>
<comment type="caution">
    <text evidence="2">The sequence shown here is derived from an EMBL/GenBank/DDBJ whole genome shotgun (WGS) entry which is preliminary data.</text>
</comment>
<accession>A0A7C9IE34</accession>
<evidence type="ECO:0000313" key="2">
    <source>
        <dbReference type="EMBL" id="MVN88766.1"/>
    </source>
</evidence>